<dbReference type="EMBL" id="CP126101">
    <property type="protein sequence ID" value="WHY51283.1"/>
    <property type="molecule type" value="Genomic_DNA"/>
</dbReference>
<keyword evidence="6" id="KW-0645">Protease</keyword>
<evidence type="ECO:0000256" key="2">
    <source>
        <dbReference type="ARBA" id="ARBA00001946"/>
    </source>
</evidence>
<dbReference type="InterPro" id="IPR035097">
    <property type="entry name" value="M29_N-terminal"/>
</dbReference>
<dbReference type="GO" id="GO:0046872">
    <property type="term" value="F:metal ion binding"/>
    <property type="evidence" value="ECO:0007669"/>
    <property type="project" value="UniProtKB-KW"/>
</dbReference>
<accession>A0AAX3WWE7</accession>
<evidence type="ECO:0000256" key="6">
    <source>
        <dbReference type="ARBA" id="ARBA00022670"/>
    </source>
</evidence>
<dbReference type="RefSeq" id="WP_283869869.1">
    <property type="nucleotide sequence ID" value="NZ_CP126101.1"/>
</dbReference>
<dbReference type="InterPro" id="IPR000787">
    <property type="entry name" value="Peptidase_M29"/>
</dbReference>
<comment type="cofactor">
    <cofactor evidence="1">
        <name>Co(2+)</name>
        <dbReference type="ChEBI" id="CHEBI:48828"/>
    </cofactor>
</comment>
<dbReference type="GO" id="GO:0008237">
    <property type="term" value="F:metallopeptidase activity"/>
    <property type="evidence" value="ECO:0007669"/>
    <property type="project" value="UniProtKB-KW"/>
</dbReference>
<keyword evidence="9" id="KW-0482">Metalloprotease</keyword>
<evidence type="ECO:0000256" key="8">
    <source>
        <dbReference type="ARBA" id="ARBA00022801"/>
    </source>
</evidence>
<dbReference type="GO" id="GO:0006508">
    <property type="term" value="P:proteolysis"/>
    <property type="evidence" value="ECO:0007669"/>
    <property type="project" value="UniProtKB-KW"/>
</dbReference>
<dbReference type="PRINTS" id="PR00919">
    <property type="entry name" value="THERMOPTASE"/>
</dbReference>
<proteinExistence type="inferred from homology"/>
<evidence type="ECO:0000256" key="3">
    <source>
        <dbReference type="ARBA" id="ARBA00001947"/>
    </source>
</evidence>
<dbReference type="AlphaFoldDB" id="A0AAX3WWE7"/>
<protein>
    <submittedName>
        <fullName evidence="10">Aminopeptidase</fullName>
    </submittedName>
</protein>
<dbReference type="PANTHER" id="PTHR34448">
    <property type="entry name" value="AMINOPEPTIDASE"/>
    <property type="match status" value="1"/>
</dbReference>
<comment type="cofactor">
    <cofactor evidence="3">
        <name>Zn(2+)</name>
        <dbReference type="ChEBI" id="CHEBI:29105"/>
    </cofactor>
</comment>
<evidence type="ECO:0000256" key="1">
    <source>
        <dbReference type="ARBA" id="ARBA00001941"/>
    </source>
</evidence>
<dbReference type="PANTHER" id="PTHR34448:SF3">
    <property type="entry name" value="AMINOPEPTIDASE AMPS"/>
    <property type="match status" value="1"/>
</dbReference>
<dbReference type="Proteomes" id="UP001178322">
    <property type="component" value="Chromosome"/>
</dbReference>
<reference evidence="10" key="1">
    <citation type="submission" date="2023-05" db="EMBL/GenBank/DDBJ databases">
        <title>Comparative genomics of Bacillaceae isolates and their secondary metabolite potential.</title>
        <authorList>
            <person name="Song L."/>
            <person name="Nielsen L.J."/>
            <person name="Mohite O."/>
            <person name="Xu X."/>
            <person name="Weber T."/>
            <person name="Kovacs A.T."/>
        </authorList>
    </citation>
    <scope>NUCLEOTIDE SEQUENCE</scope>
    <source>
        <strain evidence="10">LY1</strain>
    </source>
</reference>
<evidence type="ECO:0000256" key="4">
    <source>
        <dbReference type="ARBA" id="ARBA00008236"/>
    </source>
</evidence>
<evidence type="ECO:0000256" key="9">
    <source>
        <dbReference type="ARBA" id="ARBA00023049"/>
    </source>
</evidence>
<dbReference type="InterPro" id="IPR052170">
    <property type="entry name" value="M29_Exopeptidase"/>
</dbReference>
<name>A0AAX3WWE7_9BACI</name>
<comment type="cofactor">
    <cofactor evidence="2">
        <name>Mg(2+)</name>
        <dbReference type="ChEBI" id="CHEBI:18420"/>
    </cofactor>
</comment>
<dbReference type="SUPFAM" id="SSF144052">
    <property type="entry name" value="Thermophilic metalloprotease-like"/>
    <property type="match status" value="1"/>
</dbReference>
<dbReference type="Pfam" id="PF02073">
    <property type="entry name" value="Peptidase_M29"/>
    <property type="match status" value="1"/>
</dbReference>
<evidence type="ECO:0000256" key="7">
    <source>
        <dbReference type="ARBA" id="ARBA00022723"/>
    </source>
</evidence>
<keyword evidence="7" id="KW-0479">Metal-binding</keyword>
<keyword evidence="8" id="KW-0378">Hydrolase</keyword>
<evidence type="ECO:0000313" key="10">
    <source>
        <dbReference type="EMBL" id="WHY51283.1"/>
    </source>
</evidence>
<gene>
    <name evidence="10" type="ORF">QNH24_23995</name>
</gene>
<comment type="similarity">
    <text evidence="4">Belongs to the peptidase M29 family.</text>
</comment>
<sequence>MKTFENKVEEYAELVINVGINIQQGQTLVISASIAAADFVRRICRYAYLNGAHFVYIKWIDEELARIEYELMSEQGLGYTPDWLVKGYEEMASDGAAFLYIISPHLQNMEGIDPIKTEKAEYASAIAFRSFTEKLTSMQVSWTVIAYPTEKWAESIFPYMVPKEGLEQLWEEFFKIMKLDAENPIAAWEQHIEGLNKRAALLNDERFRYLHFISEGTDLKIELPNNHHWLNGLETNVNGTPFICNMPTEEIYTTPLKTGVNGMVKNTKPLVYEGHVIDDFTLTFKYGKIVDCSAKKGLNALKGILNKDEGAKYIGEVALVPHDSVISASNQLFYHTLFDENASCHLAIGHGYISGLKEGNRVDHESSINSSIIHVDFMIGSEYLQVNGVREDGTVEPILIDGKWAAKFLD</sequence>
<dbReference type="GO" id="GO:0004177">
    <property type="term" value="F:aminopeptidase activity"/>
    <property type="evidence" value="ECO:0007669"/>
    <property type="project" value="UniProtKB-KW"/>
</dbReference>
<dbReference type="Gene3D" id="3.40.1830.10">
    <property type="entry name" value="Thermophilic metalloprotease (M29)"/>
    <property type="match status" value="1"/>
</dbReference>
<evidence type="ECO:0000313" key="11">
    <source>
        <dbReference type="Proteomes" id="UP001178322"/>
    </source>
</evidence>
<organism evidence="10 11">
    <name type="scientific">Lysinibacillus pakistanensis</name>
    <dbReference type="NCBI Taxonomy" id="759811"/>
    <lineage>
        <taxon>Bacteria</taxon>
        <taxon>Bacillati</taxon>
        <taxon>Bacillota</taxon>
        <taxon>Bacilli</taxon>
        <taxon>Bacillales</taxon>
        <taxon>Bacillaceae</taxon>
        <taxon>Lysinibacillus</taxon>
    </lineage>
</organism>
<evidence type="ECO:0000256" key="5">
    <source>
        <dbReference type="ARBA" id="ARBA00022438"/>
    </source>
</evidence>
<keyword evidence="5 10" id="KW-0031">Aminopeptidase</keyword>